<organism evidence="1">
    <name type="scientific">Opuntia streptacantha</name>
    <name type="common">Prickly pear cactus</name>
    <name type="synonym">Opuntia cardona</name>
    <dbReference type="NCBI Taxonomy" id="393608"/>
    <lineage>
        <taxon>Eukaryota</taxon>
        <taxon>Viridiplantae</taxon>
        <taxon>Streptophyta</taxon>
        <taxon>Embryophyta</taxon>
        <taxon>Tracheophyta</taxon>
        <taxon>Spermatophyta</taxon>
        <taxon>Magnoliopsida</taxon>
        <taxon>eudicotyledons</taxon>
        <taxon>Gunneridae</taxon>
        <taxon>Pentapetalae</taxon>
        <taxon>Caryophyllales</taxon>
        <taxon>Cactineae</taxon>
        <taxon>Cactaceae</taxon>
        <taxon>Opuntioideae</taxon>
        <taxon>Opuntia</taxon>
    </lineage>
</organism>
<protein>
    <submittedName>
        <fullName evidence="1">Uncharacterized protein</fullName>
    </submittedName>
</protein>
<reference evidence="1" key="1">
    <citation type="journal article" date="2013" name="J. Plant Res.">
        <title>Effect of fungi and light on seed germination of three Opuntia species from semiarid lands of central Mexico.</title>
        <authorList>
            <person name="Delgado-Sanchez P."/>
            <person name="Jimenez-Bremont J.F."/>
            <person name="Guerrero-Gonzalez Mde L."/>
            <person name="Flores J."/>
        </authorList>
    </citation>
    <scope>NUCLEOTIDE SEQUENCE</scope>
    <source>
        <tissue evidence="1">Cladode</tissue>
    </source>
</reference>
<name>A0A7C8YB31_OPUST</name>
<sequence>MDAISFQVTNLRKELLEIVVGDAIIQVRDVKLSSGLNRRSSTSPSTSLTCEHIVLPKRIWRLRHRSRVRRGAIGGAVLEAPSWTRTGSTSASSAAAAGGRLVHLDKIVE</sequence>
<reference evidence="1" key="2">
    <citation type="submission" date="2020-07" db="EMBL/GenBank/DDBJ databases">
        <authorList>
            <person name="Vera ALvarez R."/>
            <person name="Arias-Moreno D.M."/>
            <person name="Jimenez-Jacinto V."/>
            <person name="Jimenez-Bremont J.F."/>
            <person name="Swaminathan K."/>
            <person name="Moose S.P."/>
            <person name="Guerrero-Gonzalez M.L."/>
            <person name="Marino-Ramirez L."/>
            <person name="Landsman D."/>
            <person name="Rodriguez-Kessler M."/>
            <person name="Delgado-Sanchez P."/>
        </authorList>
    </citation>
    <scope>NUCLEOTIDE SEQUENCE</scope>
    <source>
        <tissue evidence="1">Cladode</tissue>
    </source>
</reference>
<dbReference type="AlphaFoldDB" id="A0A7C8YB31"/>
<evidence type="ECO:0000313" key="1">
    <source>
        <dbReference type="EMBL" id="MBA4614051.1"/>
    </source>
</evidence>
<proteinExistence type="predicted"/>
<dbReference type="EMBL" id="GISG01000525">
    <property type="protein sequence ID" value="MBA4614051.1"/>
    <property type="molecule type" value="Transcribed_RNA"/>
</dbReference>
<accession>A0A7C8YB31</accession>